<reference evidence="1 2" key="1">
    <citation type="submission" date="2019-03" db="EMBL/GenBank/DDBJ databases">
        <title>Single cell metagenomics reveals metabolic interactions within the superorganism composed of flagellate Streblomastix strix and complex community of Bacteroidetes bacteria on its surface.</title>
        <authorList>
            <person name="Treitli S.C."/>
            <person name="Kolisko M."/>
            <person name="Husnik F."/>
            <person name="Keeling P."/>
            <person name="Hampl V."/>
        </authorList>
    </citation>
    <scope>NUCLEOTIDE SEQUENCE [LARGE SCALE GENOMIC DNA]</scope>
    <source>
        <strain evidence="1">St1</strain>
    </source>
</reference>
<name>A0A5M8NW44_9BACT</name>
<dbReference type="EMBL" id="SNRX01000064">
    <property type="protein sequence ID" value="KAA6300597.1"/>
    <property type="molecule type" value="Genomic_DNA"/>
</dbReference>
<gene>
    <name evidence="1" type="ORF">EZS26_003257</name>
</gene>
<dbReference type="AlphaFoldDB" id="A0A5M8NW44"/>
<evidence type="ECO:0000313" key="1">
    <source>
        <dbReference type="EMBL" id="KAA6300597.1"/>
    </source>
</evidence>
<comment type="caution">
    <text evidence="1">The sequence shown here is derived from an EMBL/GenBank/DDBJ whole genome shotgun (WGS) entry which is preliminary data.</text>
</comment>
<organism evidence="1 2">
    <name type="scientific">Candidatus Ordinivivax streblomastigis</name>
    <dbReference type="NCBI Taxonomy" id="2540710"/>
    <lineage>
        <taxon>Bacteria</taxon>
        <taxon>Pseudomonadati</taxon>
        <taxon>Bacteroidota</taxon>
        <taxon>Bacteroidia</taxon>
        <taxon>Bacteroidales</taxon>
        <taxon>Candidatus Ordinivivax</taxon>
    </lineage>
</organism>
<dbReference type="Proteomes" id="UP000324575">
    <property type="component" value="Unassembled WGS sequence"/>
</dbReference>
<evidence type="ECO:0000313" key="2">
    <source>
        <dbReference type="Proteomes" id="UP000324575"/>
    </source>
</evidence>
<sequence>MFKQRLKVTADVSMIKRQLDKAAKYSHVIRLEAI</sequence>
<accession>A0A5M8NW44</accession>
<proteinExistence type="predicted"/>
<protein>
    <submittedName>
        <fullName evidence="1">Uncharacterized protein</fullName>
    </submittedName>
</protein>